<dbReference type="Gene3D" id="2.60.120.560">
    <property type="entry name" value="Exo-inulinase, domain 1"/>
    <property type="match status" value="1"/>
</dbReference>
<dbReference type="Pfam" id="PF02057">
    <property type="entry name" value="Glyco_hydro_59"/>
    <property type="match status" value="1"/>
</dbReference>
<keyword evidence="8" id="KW-1015">Disulfide bond</keyword>
<comment type="similarity">
    <text evidence="1">Belongs to the glycosyl hydrolase 59 family.</text>
</comment>
<keyword evidence="9" id="KW-0325">Glycoprotein</keyword>
<feature type="chain" id="PRO_5004717654" description="galactosylceramidase" evidence="13">
    <location>
        <begin position="20"/>
        <end position="680"/>
    </location>
</feature>
<evidence type="ECO:0000256" key="4">
    <source>
        <dbReference type="ARBA" id="ARBA00022801"/>
    </source>
</evidence>
<protein>
    <recommendedName>
        <fullName evidence="2">galactosylceramidase</fullName>
        <ecNumber evidence="2">3.2.1.46</ecNumber>
    </recommendedName>
    <alternativeName>
        <fullName evidence="11">Galactosylceramidase</fullName>
    </alternativeName>
</protein>
<dbReference type="Pfam" id="PF17387">
    <property type="entry name" value="Glyco_hydro_59M"/>
    <property type="match status" value="1"/>
</dbReference>
<keyword evidence="18" id="KW-1185">Reference proteome</keyword>
<dbReference type="OrthoDB" id="440760at2759"/>
<evidence type="ECO:0000259" key="16">
    <source>
        <dbReference type="Pfam" id="PF21708"/>
    </source>
</evidence>
<dbReference type="GeneID" id="20245122"/>
<dbReference type="InterPro" id="IPR049162">
    <property type="entry name" value="GH59_C"/>
</dbReference>
<feature type="domain" description="Glycosyl hydrolase family 59 central" evidence="15">
    <location>
        <begin position="340"/>
        <end position="453"/>
    </location>
</feature>
<organism evidence="17 18">
    <name type="scientific">Lottia gigantea</name>
    <name type="common">Giant owl limpet</name>
    <dbReference type="NCBI Taxonomy" id="225164"/>
    <lineage>
        <taxon>Eukaryota</taxon>
        <taxon>Metazoa</taxon>
        <taxon>Spiralia</taxon>
        <taxon>Lophotrochozoa</taxon>
        <taxon>Mollusca</taxon>
        <taxon>Gastropoda</taxon>
        <taxon>Patellogastropoda</taxon>
        <taxon>Lottioidea</taxon>
        <taxon>Lottiidae</taxon>
        <taxon>Lottia</taxon>
    </lineage>
</organism>
<dbReference type="STRING" id="225164.V4BAX6"/>
<feature type="domain" description="Glycosyl hydrolase family 59 catalytic" evidence="14">
    <location>
        <begin position="34"/>
        <end position="328"/>
    </location>
</feature>
<dbReference type="PANTHER" id="PTHR15172:SF1">
    <property type="entry name" value="GALACTOCEREBROSIDASE"/>
    <property type="match status" value="1"/>
</dbReference>
<dbReference type="AlphaFoldDB" id="V4BAX6"/>
<dbReference type="Proteomes" id="UP000030746">
    <property type="component" value="Unassembled WGS sequence"/>
</dbReference>
<feature type="active site" description="Proton donor/acceptor" evidence="12">
    <location>
        <position position="176"/>
    </location>
</feature>
<keyword evidence="3 13" id="KW-0732">Signal</keyword>
<evidence type="ECO:0000256" key="13">
    <source>
        <dbReference type="SAM" id="SignalP"/>
    </source>
</evidence>
<sequence>MYKISIILTLCAVKAPASTIVYTFDTSQGLGRRFDGIGGLSAGASSKLLVNYPEKQRDEILDLLFRPNYGANFHILKVEIGGDAQSTDGTEASHMHYPWDKNYQRGYEWWLMKEAKMRNPDIKLYGLPWGFPGWVANYTENPYADRQQLAMYIVNWIKGAKTEHNLDIDYIGIWNERKYDIEYVITLRKTLDENNLSSVLIIAADDFNWDQISADIFTHPEFNKAVYGIGIHYPGTKSSVSAVDTGKPLWSSEDFSTVDDVVGGGCWARLLNMNYVNGLMTSTISWSLIASWYNGLPYSGAGLMTAFEPWSGHYQVTTPLWVSAHTNQFAKPGWHYLAHGKGVGNFTFGGSFVSLQSPDEQDFTIVIETISHNMSVCIRPYLPPYTVQNQTVVIKLEGPLKIINKLSVWYSKLSKEEPSSMLIQKTGILVTDGQFQMDLGIDEIWTLTTVTTGAKAKREPPPSKPFPVPYFDDFENSSEFSEPNNLTPQLRSYEVLRNSTTQNQFIRQTSLHNPVEWCGNDNHPRSFAIIGSNDLKHIGISVKFNLDIANATDGVFLSTRVNATGCASIQSSGVFFSIYPKLSKFVVSSDFEGLHPLQEGTLTKIPVYSRWNELELQVAGNYAWGSLNNKELFDINNIPDDPSMGFVGLGTTEYGLADFDDLRLFEPKQDIFKLKFSVVV</sequence>
<dbReference type="EMBL" id="KB203149">
    <property type="protein sequence ID" value="ESO86134.1"/>
    <property type="molecule type" value="Genomic_DNA"/>
</dbReference>
<evidence type="ECO:0000256" key="5">
    <source>
        <dbReference type="ARBA" id="ARBA00022919"/>
    </source>
</evidence>
<dbReference type="InterPro" id="IPR017853">
    <property type="entry name" value="GH"/>
</dbReference>
<dbReference type="FunFam" id="3.20.20.70:FF:000091">
    <property type="entry name" value="galactocerebrosidase precursor"/>
    <property type="match status" value="1"/>
</dbReference>
<name>V4BAX6_LOTGI</name>
<keyword evidence="5" id="KW-0746">Sphingolipid metabolism</keyword>
<evidence type="ECO:0000313" key="17">
    <source>
        <dbReference type="EMBL" id="ESO86134.1"/>
    </source>
</evidence>
<proteinExistence type="inferred from homology"/>
<evidence type="ECO:0000256" key="6">
    <source>
        <dbReference type="ARBA" id="ARBA00022963"/>
    </source>
</evidence>
<evidence type="ECO:0000256" key="3">
    <source>
        <dbReference type="ARBA" id="ARBA00022729"/>
    </source>
</evidence>
<keyword evidence="10" id="KW-0326">Glycosidase</keyword>
<evidence type="ECO:0000256" key="7">
    <source>
        <dbReference type="ARBA" id="ARBA00023098"/>
    </source>
</evidence>
<evidence type="ECO:0000313" key="18">
    <source>
        <dbReference type="Proteomes" id="UP000030746"/>
    </source>
</evidence>
<evidence type="ECO:0000256" key="9">
    <source>
        <dbReference type="ARBA" id="ARBA00023180"/>
    </source>
</evidence>
<dbReference type="EC" id="3.2.1.46" evidence="2"/>
<accession>V4BAX6</accession>
<dbReference type="GO" id="GO:0005764">
    <property type="term" value="C:lysosome"/>
    <property type="evidence" value="ECO:0007669"/>
    <property type="project" value="TreeGrafter"/>
</dbReference>
<evidence type="ECO:0000256" key="10">
    <source>
        <dbReference type="ARBA" id="ARBA00023295"/>
    </source>
</evidence>
<dbReference type="InterPro" id="IPR013785">
    <property type="entry name" value="Aldolase_TIM"/>
</dbReference>
<evidence type="ECO:0000256" key="11">
    <source>
        <dbReference type="ARBA" id="ARBA00033098"/>
    </source>
</evidence>
<evidence type="ECO:0000259" key="15">
    <source>
        <dbReference type="Pfam" id="PF17387"/>
    </source>
</evidence>
<evidence type="ECO:0000256" key="1">
    <source>
        <dbReference type="ARBA" id="ARBA00005637"/>
    </source>
</evidence>
<dbReference type="Gene3D" id="3.20.20.80">
    <property type="entry name" value="Glycosidases"/>
    <property type="match status" value="1"/>
</dbReference>
<dbReference type="GO" id="GO:0016020">
    <property type="term" value="C:membrane"/>
    <property type="evidence" value="ECO:0007669"/>
    <property type="project" value="GOC"/>
</dbReference>
<keyword evidence="6" id="KW-0442">Lipid degradation</keyword>
<dbReference type="InterPro" id="IPR035394">
    <property type="entry name" value="Glyco_hydro_59_dom"/>
</dbReference>
<dbReference type="KEGG" id="lgi:LOTGIDRAFT_195251"/>
<dbReference type="PRINTS" id="PR00850">
    <property type="entry name" value="GLHYDRLASE59"/>
</dbReference>
<dbReference type="PANTHER" id="PTHR15172">
    <property type="entry name" value="GALACTOCEREBROSIDASE"/>
    <property type="match status" value="1"/>
</dbReference>
<dbReference type="InterPro" id="IPR001286">
    <property type="entry name" value="Glyco_hydro_59"/>
</dbReference>
<keyword evidence="4" id="KW-0378">Hydrolase</keyword>
<feature type="active site" description="Nucleophile" evidence="12">
    <location>
        <position position="253"/>
    </location>
</feature>
<dbReference type="Gene3D" id="3.20.20.70">
    <property type="entry name" value="Aldolase class I"/>
    <property type="match status" value="1"/>
</dbReference>
<feature type="signal peptide" evidence="13">
    <location>
        <begin position="1"/>
        <end position="19"/>
    </location>
</feature>
<dbReference type="SUPFAM" id="SSF51445">
    <property type="entry name" value="(Trans)glycosidases"/>
    <property type="match status" value="1"/>
</dbReference>
<dbReference type="InterPro" id="IPR049161">
    <property type="entry name" value="GH59_cat"/>
</dbReference>
<dbReference type="GO" id="GO:0004336">
    <property type="term" value="F:galactosylceramidase activity"/>
    <property type="evidence" value="ECO:0007669"/>
    <property type="project" value="UniProtKB-EC"/>
</dbReference>
<feature type="domain" description="Glycosyl hydrolase family 59 C-terminal lectin" evidence="16">
    <location>
        <begin position="489"/>
        <end position="663"/>
    </location>
</feature>
<gene>
    <name evidence="17" type="ORF">LOTGIDRAFT_195251</name>
</gene>
<evidence type="ECO:0000256" key="8">
    <source>
        <dbReference type="ARBA" id="ARBA00023157"/>
    </source>
</evidence>
<dbReference type="OMA" id="WILGARE"/>
<evidence type="ECO:0000259" key="14">
    <source>
        <dbReference type="Pfam" id="PF02057"/>
    </source>
</evidence>
<evidence type="ECO:0000256" key="12">
    <source>
        <dbReference type="PIRSR" id="PIRSR601286-50"/>
    </source>
</evidence>
<dbReference type="GO" id="GO:0006683">
    <property type="term" value="P:galactosylceramide catabolic process"/>
    <property type="evidence" value="ECO:0007669"/>
    <property type="project" value="InterPro"/>
</dbReference>
<dbReference type="RefSeq" id="XP_009063097.1">
    <property type="nucleotide sequence ID" value="XM_009064849.1"/>
</dbReference>
<keyword evidence="7" id="KW-0443">Lipid metabolism</keyword>
<dbReference type="CTD" id="20245122"/>
<dbReference type="HOGENOM" id="CLU_015456_2_0_1"/>
<reference evidence="17 18" key="1">
    <citation type="journal article" date="2013" name="Nature">
        <title>Insights into bilaterian evolution from three spiralian genomes.</title>
        <authorList>
            <person name="Simakov O."/>
            <person name="Marletaz F."/>
            <person name="Cho S.J."/>
            <person name="Edsinger-Gonzales E."/>
            <person name="Havlak P."/>
            <person name="Hellsten U."/>
            <person name="Kuo D.H."/>
            <person name="Larsson T."/>
            <person name="Lv J."/>
            <person name="Arendt D."/>
            <person name="Savage R."/>
            <person name="Osoegawa K."/>
            <person name="de Jong P."/>
            <person name="Grimwood J."/>
            <person name="Chapman J.A."/>
            <person name="Shapiro H."/>
            <person name="Aerts A."/>
            <person name="Otillar R.P."/>
            <person name="Terry A.Y."/>
            <person name="Boore J.L."/>
            <person name="Grigoriev I.V."/>
            <person name="Lindberg D.R."/>
            <person name="Seaver E.C."/>
            <person name="Weisblat D.A."/>
            <person name="Putnam N.H."/>
            <person name="Rokhsar D.S."/>
        </authorList>
    </citation>
    <scope>NUCLEOTIDE SEQUENCE [LARGE SCALE GENOMIC DNA]</scope>
</reference>
<dbReference type="Pfam" id="PF21708">
    <property type="entry name" value="Glyco_hydro_59_C"/>
    <property type="match status" value="1"/>
</dbReference>
<evidence type="ECO:0000256" key="2">
    <source>
        <dbReference type="ARBA" id="ARBA00012657"/>
    </source>
</evidence>